<dbReference type="EMBL" id="ODYU01006944">
    <property type="protein sequence ID" value="SOQ49249.1"/>
    <property type="molecule type" value="Genomic_DNA"/>
</dbReference>
<organism evidence="2">
    <name type="scientific">Spodoptera frugiperda</name>
    <name type="common">Fall armyworm</name>
    <dbReference type="NCBI Taxonomy" id="7108"/>
    <lineage>
        <taxon>Eukaryota</taxon>
        <taxon>Metazoa</taxon>
        <taxon>Ecdysozoa</taxon>
        <taxon>Arthropoda</taxon>
        <taxon>Hexapoda</taxon>
        <taxon>Insecta</taxon>
        <taxon>Pterygota</taxon>
        <taxon>Neoptera</taxon>
        <taxon>Endopterygota</taxon>
        <taxon>Lepidoptera</taxon>
        <taxon>Glossata</taxon>
        <taxon>Ditrysia</taxon>
        <taxon>Noctuoidea</taxon>
        <taxon>Noctuidae</taxon>
        <taxon>Amphipyrinae</taxon>
        <taxon>Spodoptera</taxon>
    </lineage>
</organism>
<evidence type="ECO:0000313" key="2">
    <source>
        <dbReference type="EMBL" id="SOQ49249.1"/>
    </source>
</evidence>
<keyword evidence="1" id="KW-1133">Transmembrane helix</keyword>
<keyword evidence="1" id="KW-0812">Transmembrane</keyword>
<feature type="transmembrane region" description="Helical" evidence="1">
    <location>
        <begin position="190"/>
        <end position="211"/>
    </location>
</feature>
<name>A0A2H1W835_SPOFR</name>
<protein>
    <submittedName>
        <fullName evidence="2">SFRICE042013.2</fullName>
    </submittedName>
</protein>
<sequence length="401" mass="47361">MFKFSRKQNITTKIRPVWENSQSKSSVILLEKDLISVLKPISILQIMTLSSKSIISRKISAYSSFYSVASIIVTFVLFFVTLYYMFKPALSKSSSLDNFMYVQFLTDIISLTSIVMFVVNESINFVNRGDHLNLIIDISDLYRALKVYGSFKTLVCSNWVYIITYTVYHISWMVYYFYRFKLPALAFNYSIYFYTCMDLHIIYTTNIIMLMRKLLQIWVKKFETMTHGYKSHFVPQDRNDWNLLSKMYIKILETFKLFHDFFKKWILYHLVNTAVKSVMGIVLRIEMKKVIIDTAIHYALTSLLSLSWIIKNFLLLTWLVVEYERIYSILNEIDSICIQVISSGHFTNVRRNICKNIHRVRASNFKKMYVFGLFAVDNSLLLGFVRVLIGYIFVVLQFEFL</sequence>
<feature type="transmembrane region" description="Helical" evidence="1">
    <location>
        <begin position="98"/>
        <end position="119"/>
    </location>
</feature>
<feature type="non-terminal residue" evidence="2">
    <location>
        <position position="401"/>
    </location>
</feature>
<gene>
    <name evidence="2" type="primary">SFRICE042013.2</name>
    <name evidence="2" type="ORF">SFRICE_042013.2</name>
</gene>
<keyword evidence="1" id="KW-0472">Membrane</keyword>
<evidence type="ECO:0000256" key="1">
    <source>
        <dbReference type="SAM" id="Phobius"/>
    </source>
</evidence>
<feature type="transmembrane region" description="Helical" evidence="1">
    <location>
        <begin position="159"/>
        <end position="178"/>
    </location>
</feature>
<accession>A0A2H1W835</accession>
<reference evidence="2" key="1">
    <citation type="submission" date="2016-07" db="EMBL/GenBank/DDBJ databases">
        <authorList>
            <person name="Bretaudeau A."/>
        </authorList>
    </citation>
    <scope>NUCLEOTIDE SEQUENCE</scope>
    <source>
        <strain evidence="2">Rice</strain>
        <tissue evidence="2">Whole body</tissue>
    </source>
</reference>
<feature type="transmembrane region" description="Helical" evidence="1">
    <location>
        <begin position="295"/>
        <end position="321"/>
    </location>
</feature>
<proteinExistence type="predicted"/>
<dbReference type="AlphaFoldDB" id="A0A2H1W835"/>
<feature type="transmembrane region" description="Helical" evidence="1">
    <location>
        <begin position="369"/>
        <end position="394"/>
    </location>
</feature>
<feature type="transmembrane region" description="Helical" evidence="1">
    <location>
        <begin position="265"/>
        <end position="283"/>
    </location>
</feature>
<feature type="transmembrane region" description="Helical" evidence="1">
    <location>
        <begin position="65"/>
        <end position="86"/>
    </location>
</feature>